<feature type="transmembrane region" description="Helical" evidence="1">
    <location>
        <begin position="778"/>
        <end position="803"/>
    </location>
</feature>
<keyword evidence="2" id="KW-0732">Signal</keyword>
<dbReference type="Proteomes" id="UP000070089">
    <property type="component" value="Unassembled WGS sequence"/>
</dbReference>
<feature type="domain" description="EGF-like" evidence="3">
    <location>
        <begin position="28"/>
        <end position="65"/>
    </location>
</feature>
<dbReference type="SUPFAM" id="SSF57184">
    <property type="entry name" value="Growth factor receptor domain"/>
    <property type="match status" value="2"/>
</dbReference>
<dbReference type="InterPro" id="IPR000742">
    <property type="entry name" value="EGF"/>
</dbReference>
<proteinExistence type="predicted"/>
<reference evidence="4 5" key="1">
    <citation type="journal article" date="2015" name="Mol. Biochem. Parasitol.">
        <title>Identification of polymorphic genes for use in assemblage B genotyping assays through comparative genomics of multiple assemblage B Giardia duodenalis isolates.</title>
        <authorList>
            <person name="Wielinga C."/>
            <person name="Thompson R.C."/>
            <person name="Monis P."/>
            <person name="Ryan U."/>
        </authorList>
    </citation>
    <scope>NUCLEOTIDE SEQUENCE [LARGE SCALE GENOMIC DNA]</scope>
    <source>
        <strain evidence="4 5">BAH15c1</strain>
    </source>
</reference>
<feature type="domain" description="EGF-like" evidence="3">
    <location>
        <begin position="578"/>
        <end position="615"/>
    </location>
</feature>
<feature type="domain" description="EGF-like" evidence="3">
    <location>
        <begin position="350"/>
        <end position="390"/>
    </location>
</feature>
<comment type="caution">
    <text evidence="4">The sequence shown here is derived from an EMBL/GenBank/DDBJ whole genome shotgun (WGS) entry which is preliminary data.</text>
</comment>
<feature type="chain" id="PRO_5007800053" evidence="2">
    <location>
        <begin position="19"/>
        <end position="824"/>
    </location>
</feature>
<organism evidence="4 5">
    <name type="scientific">Giardia duodenalis assemblage B</name>
    <dbReference type="NCBI Taxonomy" id="1394984"/>
    <lineage>
        <taxon>Eukaryota</taxon>
        <taxon>Metamonada</taxon>
        <taxon>Diplomonadida</taxon>
        <taxon>Hexamitidae</taxon>
        <taxon>Giardiinae</taxon>
        <taxon>Giardia</taxon>
    </lineage>
</organism>
<gene>
    <name evidence="4" type="ORF">QR46_2075</name>
</gene>
<dbReference type="Gene3D" id="2.10.220.10">
    <property type="entry name" value="Hormone Receptor, Insulin-like Growth Factor Receptor 1, Chain A, domain 2"/>
    <property type="match status" value="1"/>
</dbReference>
<dbReference type="InterPro" id="IPR052798">
    <property type="entry name" value="Giardia_VSA"/>
</dbReference>
<protein>
    <submittedName>
        <fullName evidence="4">High cysteine membrane protein Group 4</fullName>
    </submittedName>
</protein>
<keyword evidence="1" id="KW-1133">Transmembrane helix</keyword>
<evidence type="ECO:0000313" key="4">
    <source>
        <dbReference type="EMBL" id="KWX13940.1"/>
    </source>
</evidence>
<name>A0A132NV38_GIAIN</name>
<sequence length="824" mass="85522">MFSFPLLVLVTSSCGSVANRYYNRFGVACEKDNDNCAQDRCVLVGSTSACTQCNPGFVPINGTCTVYPADASSICIPDNASSPTRCTECKSETNIFLFYGGCYTIITSPEGNVGNYICSQASGGKCTECNTTGLENYVFINPDDTADEKCILCSDTVGFGGYKGASGCSDCLSPIDSKVAVALCARCYYTKDNNDAAPIDYQCQPKGAHNCINGYCVSCYKTHLLYKSGCYSRHSATGLAICAESNQYELDNITICKECADSSYAPKSGVCSSTKNSAFPACTKDANRGLCTGCSSSASAFLFYGGCYDRSSRIGSRLCSQITSSTCSQWNDNFKFIFAKGGASDTNRYLCGSAADSGVSGCATCSYEGGAVKCTRCAAGYLGVDGTSCSNSCIGNTLGECSDITEQGGSSTVVLCKCICKPGLYNNSGTCAPCTESCAVCKNGDPTGCQQCNPGKVLESLVVTSDSARCITECTVGSECAECGITIEGSRYCTRCKDSGMYPLNGVCIADSAQRDAYCTSRASGACNTCSSAAFLMSGGCYKSDYYPGSAVCNAQSGGKCTQAKEGYGMSADGKLQPCGPACLRCTAPGPGLCTECLPGKYMKRVPGAAAGSCIDPDACVNGCYISGNACLPCAVVGCKVCGHVDFCQECAGELFVSLDGRSCQEECGGDHVLGDVSDGVRRCWCERGFLPALDKSRCVEAVECPAGMEWCAMCDASGACLSCAIAGHNIQADLRTCSPGCGDHASPNQGICVCEVDAVFEGGVCVPASTPTRRKTAAIAAGATVGVLVIGALIGFLCWWFLCKTKRGGVSSNTTTLIRPTSS</sequence>
<dbReference type="PANTHER" id="PTHR23275:SF100">
    <property type="entry name" value="EGF-LIKE DOMAIN-CONTAINING PROTEIN"/>
    <property type="match status" value="1"/>
</dbReference>
<dbReference type="InterPro" id="IPR005127">
    <property type="entry name" value="Giardia_VSP"/>
</dbReference>
<dbReference type="VEuPathDB" id="GiardiaDB:QR46_2075"/>
<dbReference type="SMART" id="SM00181">
    <property type="entry name" value="EGF"/>
    <property type="match status" value="5"/>
</dbReference>
<feature type="signal peptide" evidence="2">
    <location>
        <begin position="1"/>
        <end position="18"/>
    </location>
</feature>
<evidence type="ECO:0000256" key="1">
    <source>
        <dbReference type="SAM" id="Phobius"/>
    </source>
</evidence>
<dbReference type="SMART" id="SM00261">
    <property type="entry name" value="FU"/>
    <property type="match status" value="3"/>
</dbReference>
<dbReference type="InterPro" id="IPR009030">
    <property type="entry name" value="Growth_fac_rcpt_cys_sf"/>
</dbReference>
<evidence type="ECO:0000259" key="3">
    <source>
        <dbReference type="SMART" id="SM00181"/>
    </source>
</evidence>
<dbReference type="EMBL" id="JXTI01000050">
    <property type="protein sequence ID" value="KWX13940.1"/>
    <property type="molecule type" value="Genomic_DNA"/>
</dbReference>
<dbReference type="InterPro" id="IPR006212">
    <property type="entry name" value="Furin_repeat"/>
</dbReference>
<keyword evidence="1" id="KW-0812">Transmembrane</keyword>
<feature type="domain" description="EGF-like" evidence="3">
    <location>
        <begin position="433"/>
        <end position="471"/>
    </location>
</feature>
<accession>A0A132NV38</accession>
<evidence type="ECO:0000313" key="5">
    <source>
        <dbReference type="Proteomes" id="UP000070089"/>
    </source>
</evidence>
<keyword evidence="1" id="KW-0472">Membrane</keyword>
<dbReference type="Pfam" id="PF03302">
    <property type="entry name" value="VSP"/>
    <property type="match status" value="1"/>
</dbReference>
<dbReference type="AlphaFoldDB" id="A0A132NV38"/>
<feature type="domain" description="EGF-like" evidence="3">
    <location>
        <begin position="650"/>
        <end position="700"/>
    </location>
</feature>
<dbReference type="PANTHER" id="PTHR23275">
    <property type="entry name" value="CABRIOLET.-RELATED"/>
    <property type="match status" value="1"/>
</dbReference>
<evidence type="ECO:0000256" key="2">
    <source>
        <dbReference type="SAM" id="SignalP"/>
    </source>
</evidence>